<dbReference type="SUPFAM" id="SSF103473">
    <property type="entry name" value="MFS general substrate transporter"/>
    <property type="match status" value="1"/>
</dbReference>
<feature type="transmembrane region" description="Helical" evidence="7">
    <location>
        <begin position="56"/>
        <end position="75"/>
    </location>
</feature>
<protein>
    <submittedName>
        <fullName evidence="9">MFS transporter</fullName>
    </submittedName>
</protein>
<dbReference type="Pfam" id="PF07690">
    <property type="entry name" value="MFS_1"/>
    <property type="match status" value="1"/>
</dbReference>
<keyword evidence="5 7" id="KW-1133">Transmembrane helix</keyword>
<evidence type="ECO:0000256" key="7">
    <source>
        <dbReference type="SAM" id="Phobius"/>
    </source>
</evidence>
<feature type="transmembrane region" description="Helical" evidence="7">
    <location>
        <begin position="222"/>
        <end position="242"/>
    </location>
</feature>
<proteinExistence type="predicted"/>
<reference evidence="9 10" key="2">
    <citation type="submission" date="2019-09" db="EMBL/GenBank/DDBJ databases">
        <authorList>
            <person name="Jin C."/>
        </authorList>
    </citation>
    <scope>NUCLEOTIDE SEQUENCE [LARGE SCALE GENOMIC DNA]</scope>
    <source>
        <strain evidence="9 10">AN110305</strain>
    </source>
</reference>
<evidence type="ECO:0000256" key="6">
    <source>
        <dbReference type="ARBA" id="ARBA00023136"/>
    </source>
</evidence>
<comment type="subcellular location">
    <subcellularLocation>
        <location evidence="1">Cell membrane</location>
        <topology evidence="1">Multi-pass membrane protein</topology>
    </subcellularLocation>
</comment>
<evidence type="ECO:0000259" key="8">
    <source>
        <dbReference type="PROSITE" id="PS50850"/>
    </source>
</evidence>
<feature type="transmembrane region" description="Helical" evidence="7">
    <location>
        <begin position="110"/>
        <end position="135"/>
    </location>
</feature>
<evidence type="ECO:0000313" key="10">
    <source>
        <dbReference type="Proteomes" id="UP000323454"/>
    </source>
</evidence>
<dbReference type="GO" id="GO:0005886">
    <property type="term" value="C:plasma membrane"/>
    <property type="evidence" value="ECO:0007669"/>
    <property type="project" value="UniProtKB-SubCell"/>
</dbReference>
<reference evidence="9 10" key="1">
    <citation type="submission" date="2019-09" db="EMBL/GenBank/DDBJ databases">
        <title>Goodfellowia gen. nov., a new genus of the Pseudonocardineae related to Actinoalloteichus, containing Goodfellowia coeruleoviolacea gen. nov., comb. nov. gen. nov., comb. nov.</title>
        <authorList>
            <person name="Labeda D."/>
        </authorList>
    </citation>
    <scope>NUCLEOTIDE SEQUENCE [LARGE SCALE GENOMIC DNA]</scope>
    <source>
        <strain evidence="9 10">AN110305</strain>
    </source>
</reference>
<dbReference type="PANTHER" id="PTHR23517">
    <property type="entry name" value="RESISTANCE PROTEIN MDTM, PUTATIVE-RELATED-RELATED"/>
    <property type="match status" value="1"/>
</dbReference>
<dbReference type="Gene3D" id="1.20.1250.20">
    <property type="entry name" value="MFS general substrate transporter like domains"/>
    <property type="match status" value="1"/>
</dbReference>
<keyword evidence="3" id="KW-1003">Cell membrane</keyword>
<feature type="transmembrane region" description="Helical" evidence="7">
    <location>
        <begin position="22"/>
        <end position="44"/>
    </location>
</feature>
<dbReference type="PANTHER" id="PTHR23517:SF2">
    <property type="entry name" value="MULTIDRUG RESISTANCE PROTEIN MDTH"/>
    <property type="match status" value="1"/>
</dbReference>
<dbReference type="RefSeq" id="WP_149853606.1">
    <property type="nucleotide sequence ID" value="NZ_VUOB01000064.1"/>
</dbReference>
<evidence type="ECO:0000256" key="2">
    <source>
        <dbReference type="ARBA" id="ARBA00022448"/>
    </source>
</evidence>
<name>A0A5B2WT69_9PSEU</name>
<keyword evidence="4 7" id="KW-0812">Transmembrane</keyword>
<dbReference type="InterPro" id="IPR050171">
    <property type="entry name" value="MFS_Transporters"/>
</dbReference>
<feature type="transmembrane region" description="Helical" evidence="7">
    <location>
        <begin position="287"/>
        <end position="304"/>
    </location>
</feature>
<dbReference type="InterPro" id="IPR036259">
    <property type="entry name" value="MFS_trans_sf"/>
</dbReference>
<feature type="transmembrane region" description="Helical" evidence="7">
    <location>
        <begin position="147"/>
        <end position="169"/>
    </location>
</feature>
<feature type="transmembrane region" description="Helical" evidence="7">
    <location>
        <begin position="87"/>
        <end position="104"/>
    </location>
</feature>
<keyword evidence="6 7" id="KW-0472">Membrane</keyword>
<gene>
    <name evidence="9" type="ORF">F0L68_32095</name>
</gene>
<feature type="transmembrane region" description="Helical" evidence="7">
    <location>
        <begin position="373"/>
        <end position="394"/>
    </location>
</feature>
<sequence>MTVADEAPGGVLATLRGLPRPAALLLVGVAINRMGSFIQIYLVLYLTGTGVSPSAAGLALTAYGAGALCGVFLGGVVTDRFGARRTIGGSTLLGGALVGALPFVHAYPPLVALCAAAGLTAQAYLPAASSLLAAVTPARRLVMVSAVYRLALNLGAMLGPLIGAALAALSYRVVFLTNMGTSLVFGAVALAWLPRAVSRNVAARTAERRQGGYRVVLRDRRYLLVVGSLVLMAIVECQYLATLPLQLHAWGMPTALYGALVATNALLVILFELPLTKVVQTWPLRRAIPCGVGLIATGVVLYGVRAGIVLLVVATVVRTLGEIAAAPSLTAYPAIIAPPEVRGRYIAALGAAQSVGYAVGPALGAVLFQYANWSAWAAFGAIGVGAVLLALLGVRQPDPVPARPGST</sequence>
<feature type="domain" description="Major facilitator superfamily (MFS) profile" evidence="8">
    <location>
        <begin position="1"/>
        <end position="398"/>
    </location>
</feature>
<keyword evidence="2" id="KW-0813">Transport</keyword>
<dbReference type="GO" id="GO:0022857">
    <property type="term" value="F:transmembrane transporter activity"/>
    <property type="evidence" value="ECO:0007669"/>
    <property type="project" value="InterPro"/>
</dbReference>
<keyword evidence="10" id="KW-1185">Reference proteome</keyword>
<dbReference type="InterPro" id="IPR020846">
    <property type="entry name" value="MFS_dom"/>
</dbReference>
<organism evidence="9 10">
    <name type="scientific">Solihabitans fulvus</name>
    <dbReference type="NCBI Taxonomy" id="1892852"/>
    <lineage>
        <taxon>Bacteria</taxon>
        <taxon>Bacillati</taxon>
        <taxon>Actinomycetota</taxon>
        <taxon>Actinomycetes</taxon>
        <taxon>Pseudonocardiales</taxon>
        <taxon>Pseudonocardiaceae</taxon>
        <taxon>Solihabitans</taxon>
    </lineage>
</organism>
<feature type="transmembrane region" description="Helical" evidence="7">
    <location>
        <begin position="345"/>
        <end position="367"/>
    </location>
</feature>
<dbReference type="OrthoDB" id="4042314at2"/>
<evidence type="ECO:0000313" key="9">
    <source>
        <dbReference type="EMBL" id="KAA2253912.1"/>
    </source>
</evidence>
<accession>A0A5B2WT69</accession>
<dbReference type="Proteomes" id="UP000323454">
    <property type="component" value="Unassembled WGS sequence"/>
</dbReference>
<feature type="transmembrane region" description="Helical" evidence="7">
    <location>
        <begin position="254"/>
        <end position="275"/>
    </location>
</feature>
<evidence type="ECO:0000256" key="1">
    <source>
        <dbReference type="ARBA" id="ARBA00004651"/>
    </source>
</evidence>
<feature type="transmembrane region" description="Helical" evidence="7">
    <location>
        <begin position="175"/>
        <end position="194"/>
    </location>
</feature>
<dbReference type="PROSITE" id="PS50850">
    <property type="entry name" value="MFS"/>
    <property type="match status" value="1"/>
</dbReference>
<comment type="caution">
    <text evidence="9">The sequence shown here is derived from an EMBL/GenBank/DDBJ whole genome shotgun (WGS) entry which is preliminary data.</text>
</comment>
<dbReference type="AlphaFoldDB" id="A0A5B2WT69"/>
<dbReference type="InterPro" id="IPR011701">
    <property type="entry name" value="MFS"/>
</dbReference>
<evidence type="ECO:0000256" key="5">
    <source>
        <dbReference type="ARBA" id="ARBA00022989"/>
    </source>
</evidence>
<dbReference type="EMBL" id="VUOB01000064">
    <property type="protein sequence ID" value="KAA2253912.1"/>
    <property type="molecule type" value="Genomic_DNA"/>
</dbReference>
<evidence type="ECO:0000256" key="4">
    <source>
        <dbReference type="ARBA" id="ARBA00022692"/>
    </source>
</evidence>
<evidence type="ECO:0000256" key="3">
    <source>
        <dbReference type="ARBA" id="ARBA00022475"/>
    </source>
</evidence>